<accession>A0A075AN15</accession>
<name>A0A075AN15_ROZAC</name>
<protein>
    <submittedName>
        <fullName evidence="1">Uncharacterized protein</fullName>
    </submittedName>
</protein>
<proteinExistence type="predicted"/>
<evidence type="ECO:0000313" key="4">
    <source>
        <dbReference type="Proteomes" id="UP000281549"/>
    </source>
</evidence>
<keyword evidence="3" id="KW-1185">Reference proteome</keyword>
<evidence type="ECO:0000313" key="1">
    <source>
        <dbReference type="EMBL" id="EPZ31093.1"/>
    </source>
</evidence>
<reference evidence="2" key="3">
    <citation type="submission" date="2018-08" db="EMBL/GenBank/DDBJ databases">
        <title>Leveraging single-cell genomics to expand the Fungal Tree of Life.</title>
        <authorList>
            <consortium name="DOE Joint Genome Institute"/>
            <person name="Ahrendt S.R."/>
            <person name="Quandt C.A."/>
            <person name="Ciobanu D."/>
            <person name="Clum A."/>
            <person name="Salamov A."/>
            <person name="Andreopoulos B."/>
            <person name="Cheng J.-F."/>
            <person name="Woyke T."/>
            <person name="Pelin A."/>
            <person name="Henrissat B."/>
            <person name="Reynolds N."/>
            <person name="Benny G.L."/>
            <person name="Smith M.E."/>
            <person name="James T.Y."/>
            <person name="Grigoriev I.V."/>
        </authorList>
    </citation>
    <scope>NUCLEOTIDE SEQUENCE</scope>
    <source>
        <strain evidence="2">CSF55</strain>
    </source>
</reference>
<dbReference type="Proteomes" id="UP000281549">
    <property type="component" value="Unassembled WGS sequence"/>
</dbReference>
<evidence type="ECO:0000313" key="2">
    <source>
        <dbReference type="EMBL" id="RKP20459.1"/>
    </source>
</evidence>
<reference evidence="4" key="2">
    <citation type="journal article" date="2018" name="Nat. Microbiol.">
        <title>Leveraging single-cell genomics to expand the fungal tree of life.</title>
        <authorList>
            <person name="Ahrendt S.R."/>
            <person name="Quandt C.A."/>
            <person name="Ciobanu D."/>
            <person name="Clum A."/>
            <person name="Salamov A."/>
            <person name="Andreopoulos B."/>
            <person name="Cheng J.F."/>
            <person name="Woyke T."/>
            <person name="Pelin A."/>
            <person name="Henrissat B."/>
            <person name="Reynolds N.K."/>
            <person name="Benny G.L."/>
            <person name="Smith M.E."/>
            <person name="James T.Y."/>
            <person name="Grigoriev I.V."/>
        </authorList>
    </citation>
    <scope>NUCLEOTIDE SEQUENCE [LARGE SCALE GENOMIC DNA]</scope>
    <source>
        <strain evidence="4">CSF55</strain>
    </source>
</reference>
<dbReference type="EMBL" id="KE561300">
    <property type="protein sequence ID" value="EPZ31093.1"/>
    <property type="molecule type" value="Genomic_DNA"/>
</dbReference>
<dbReference type="HOGENOM" id="CLU_698595_0_0_1"/>
<dbReference type="EMBL" id="ML005061">
    <property type="protein sequence ID" value="RKP20459.1"/>
    <property type="molecule type" value="Genomic_DNA"/>
</dbReference>
<organism evidence="1 3">
    <name type="scientific">Rozella allomycis (strain CSF55)</name>
    <dbReference type="NCBI Taxonomy" id="988480"/>
    <lineage>
        <taxon>Eukaryota</taxon>
        <taxon>Fungi</taxon>
        <taxon>Fungi incertae sedis</taxon>
        <taxon>Cryptomycota</taxon>
        <taxon>Cryptomycota incertae sedis</taxon>
        <taxon>Rozella</taxon>
    </lineage>
</organism>
<sequence>MRLLHQELECVQRVLSSVEEYDLNLAKAIGHLLRLEERVFQVYCCIKSFDPRSLDETINKLCVELKKKYKSRVDLESVEVHYELEEFEIGNSLLCEYCCNLIMEGKSLEEFSGIEKMIEMIDKVKENWEEISKIIRERSIKYYDIVQKMIIEKFQARMIKVIDKEVKDRGYFSLSSNIEKQISSKEFDIKTYDLKAVDGILTRVVQFISIILSFRANFYKESFLSTACDDCHFIFNRSFQRTLMTGNSETIYKCFKSFLKSFVTIAVNQYERSLSKAEMLVEPNSEFTKRISNDPDLKTVRLFQPLHSNVSSLEEIKSKMVASCSQIVEALKKHVHKISFAILEHFIFSNHSQLDILEMTKHCIQQISKLKFGGKTNDRFNGKAMSDIGIDRSVY</sequence>
<gene>
    <name evidence="1" type="ORF">O9G_001004</name>
    <name evidence="2" type="ORF">ROZALSC1DRAFT_28057</name>
</gene>
<dbReference type="AlphaFoldDB" id="A0A075AN15"/>
<dbReference type="Proteomes" id="UP000030755">
    <property type="component" value="Unassembled WGS sequence"/>
</dbReference>
<reference evidence="1 3" key="1">
    <citation type="journal article" date="2013" name="Curr. Biol.">
        <title>Shared signatures of parasitism and phylogenomics unite Cryptomycota and microsporidia.</title>
        <authorList>
            <person name="James T.Y."/>
            <person name="Pelin A."/>
            <person name="Bonen L."/>
            <person name="Ahrendt S."/>
            <person name="Sain D."/>
            <person name="Corradi N."/>
            <person name="Stajich J.E."/>
        </authorList>
    </citation>
    <scope>NUCLEOTIDE SEQUENCE [LARGE SCALE GENOMIC DNA]</scope>
    <source>
        <strain evidence="1 3">CSF55</strain>
        <strain evidence="1 3">CSF55</strain>
    </source>
</reference>
<evidence type="ECO:0000313" key="3">
    <source>
        <dbReference type="Proteomes" id="UP000030755"/>
    </source>
</evidence>